<feature type="domain" description="Aminoglycoside phosphotransferase" evidence="1">
    <location>
        <begin position="47"/>
        <end position="247"/>
    </location>
</feature>
<accession>A0A6A4HVM7</accession>
<dbReference type="InterPro" id="IPR002575">
    <property type="entry name" value="Aminoglycoside_PTrfase"/>
</dbReference>
<organism evidence="2 3">
    <name type="scientific">Gymnopus androsaceus JB14</name>
    <dbReference type="NCBI Taxonomy" id="1447944"/>
    <lineage>
        <taxon>Eukaryota</taxon>
        <taxon>Fungi</taxon>
        <taxon>Dikarya</taxon>
        <taxon>Basidiomycota</taxon>
        <taxon>Agaricomycotina</taxon>
        <taxon>Agaricomycetes</taxon>
        <taxon>Agaricomycetidae</taxon>
        <taxon>Agaricales</taxon>
        <taxon>Marasmiineae</taxon>
        <taxon>Omphalotaceae</taxon>
        <taxon>Gymnopus</taxon>
    </lineage>
</organism>
<evidence type="ECO:0000259" key="1">
    <source>
        <dbReference type="Pfam" id="PF01636"/>
    </source>
</evidence>
<proteinExistence type="predicted"/>
<dbReference type="Gene3D" id="3.90.1200.10">
    <property type="match status" value="1"/>
</dbReference>
<reference evidence="2" key="1">
    <citation type="journal article" date="2019" name="Environ. Microbiol.">
        <title>Fungal ecological strategies reflected in gene transcription - a case study of two litter decomposers.</title>
        <authorList>
            <person name="Barbi F."/>
            <person name="Kohler A."/>
            <person name="Barry K."/>
            <person name="Baskaran P."/>
            <person name="Daum C."/>
            <person name="Fauchery L."/>
            <person name="Ihrmark K."/>
            <person name="Kuo A."/>
            <person name="LaButti K."/>
            <person name="Lipzen A."/>
            <person name="Morin E."/>
            <person name="Grigoriev I.V."/>
            <person name="Henrissat B."/>
            <person name="Lindahl B."/>
            <person name="Martin F."/>
        </authorList>
    </citation>
    <scope>NUCLEOTIDE SEQUENCE</scope>
    <source>
        <strain evidence="2">JB14</strain>
    </source>
</reference>
<dbReference type="GO" id="GO:0016301">
    <property type="term" value="F:kinase activity"/>
    <property type="evidence" value="ECO:0007669"/>
    <property type="project" value="UniProtKB-KW"/>
</dbReference>
<evidence type="ECO:0000313" key="2">
    <source>
        <dbReference type="EMBL" id="KAE9400977.1"/>
    </source>
</evidence>
<dbReference type="OrthoDB" id="5404599at2759"/>
<keyword evidence="3" id="KW-1185">Reference proteome</keyword>
<dbReference type="CDD" id="cd05120">
    <property type="entry name" value="APH_ChoK_like"/>
    <property type="match status" value="1"/>
</dbReference>
<keyword evidence="2" id="KW-0418">Kinase</keyword>
<dbReference type="PANTHER" id="PTHR21310:SF15">
    <property type="entry name" value="AMINOGLYCOSIDE PHOSPHOTRANSFERASE DOMAIN-CONTAINING PROTEIN"/>
    <property type="match status" value="1"/>
</dbReference>
<dbReference type="EMBL" id="ML769451">
    <property type="protein sequence ID" value="KAE9400977.1"/>
    <property type="molecule type" value="Genomic_DNA"/>
</dbReference>
<name>A0A6A4HVM7_9AGAR</name>
<dbReference type="InterPro" id="IPR051678">
    <property type="entry name" value="AGP_Transferase"/>
</dbReference>
<dbReference type="Proteomes" id="UP000799118">
    <property type="component" value="Unassembled WGS sequence"/>
</dbReference>
<dbReference type="PANTHER" id="PTHR21310">
    <property type="entry name" value="AMINOGLYCOSIDE PHOSPHOTRANSFERASE-RELATED-RELATED"/>
    <property type="match status" value="1"/>
</dbReference>
<dbReference type="Pfam" id="PF01636">
    <property type="entry name" value="APH"/>
    <property type="match status" value="1"/>
</dbReference>
<evidence type="ECO:0000313" key="3">
    <source>
        <dbReference type="Proteomes" id="UP000799118"/>
    </source>
</evidence>
<sequence length="291" mass="33737">MGLLGVLRYLLLHLTNRFRRLIFPILYKRSVKLRGGSVYHLTARTVVKVGVLEDLAREAEATQYVSERTNLPVPRVYDLFTRREGKQETSYLIMSYMSGIMLQRHWRNLTSAQHESVMRQVKDMISALCLLPQPQPGKWIGTVSRGPFNDRLVGRNDLYGPFQTEEQFNDFRMEYFNQPPWRDIPKVMAQVADIGRRMPVDSDIVFTHGDINQRNILIDVKGDGPEDVKITALVDWEQAGWRPAYWEKLKIQYQSGVGPRWEKWTEMVEGYDEDLDRETEMALVIGGSGAR</sequence>
<dbReference type="InterPro" id="IPR011009">
    <property type="entry name" value="Kinase-like_dom_sf"/>
</dbReference>
<dbReference type="SUPFAM" id="SSF56112">
    <property type="entry name" value="Protein kinase-like (PK-like)"/>
    <property type="match status" value="1"/>
</dbReference>
<gene>
    <name evidence="2" type="ORF">BT96DRAFT_880760</name>
</gene>
<dbReference type="AlphaFoldDB" id="A0A6A4HVM7"/>
<feature type="non-terminal residue" evidence="2">
    <location>
        <position position="1"/>
    </location>
</feature>
<protein>
    <submittedName>
        <fullName evidence="2">Kinase-like protein</fullName>
    </submittedName>
</protein>
<keyword evidence="2" id="KW-0808">Transferase</keyword>